<evidence type="ECO:0000256" key="3">
    <source>
        <dbReference type="SAM" id="SignalP"/>
    </source>
</evidence>
<dbReference type="InterPro" id="IPR016166">
    <property type="entry name" value="FAD-bd_PCMH"/>
</dbReference>
<dbReference type="GO" id="GO:0003885">
    <property type="term" value="F:D-arabinono-1,4-lactone oxidase activity"/>
    <property type="evidence" value="ECO:0007669"/>
    <property type="project" value="InterPro"/>
</dbReference>
<keyword evidence="1" id="KW-0285">Flavoprotein</keyword>
<dbReference type="AlphaFoldDB" id="A0A1N6G590"/>
<dbReference type="GO" id="GO:0071949">
    <property type="term" value="F:FAD binding"/>
    <property type="evidence" value="ECO:0007669"/>
    <property type="project" value="InterPro"/>
</dbReference>
<dbReference type="InterPro" id="IPR036318">
    <property type="entry name" value="FAD-bd_PCMH-like_sf"/>
</dbReference>
<dbReference type="RefSeq" id="WP_074225762.1">
    <property type="nucleotide sequence ID" value="NZ_FSRC01000002.1"/>
</dbReference>
<dbReference type="InterPro" id="IPR010031">
    <property type="entry name" value="FAD_lactone_oxidase-like"/>
</dbReference>
<dbReference type="InterPro" id="IPR016169">
    <property type="entry name" value="FAD-bd_PCMH_sub2"/>
</dbReference>
<dbReference type="Gene3D" id="3.30.465.10">
    <property type="match status" value="1"/>
</dbReference>
<dbReference type="Pfam" id="PF04030">
    <property type="entry name" value="ALO"/>
    <property type="match status" value="1"/>
</dbReference>
<dbReference type="Gene3D" id="3.30.43.10">
    <property type="entry name" value="Uridine Diphospho-n-acetylenolpyruvylglucosamine Reductase, domain 2"/>
    <property type="match status" value="1"/>
</dbReference>
<evidence type="ECO:0000313" key="5">
    <source>
        <dbReference type="EMBL" id="SIO02683.1"/>
    </source>
</evidence>
<keyword evidence="6" id="KW-1185">Reference proteome</keyword>
<keyword evidence="3" id="KW-0732">Signal</keyword>
<keyword evidence="2" id="KW-0560">Oxidoreductase</keyword>
<feature type="chain" id="PRO_5013269432" evidence="3">
    <location>
        <begin position="25"/>
        <end position="454"/>
    </location>
</feature>
<dbReference type="InterPro" id="IPR016167">
    <property type="entry name" value="FAD-bd_PCMH_sub1"/>
</dbReference>
<dbReference type="PANTHER" id="PTHR43762">
    <property type="entry name" value="L-GULONOLACTONE OXIDASE"/>
    <property type="match status" value="1"/>
</dbReference>
<protein>
    <submittedName>
        <fullName evidence="5">Xylitol oxidase</fullName>
    </submittedName>
</protein>
<feature type="domain" description="FAD-binding PCMH-type" evidence="4">
    <location>
        <begin position="47"/>
        <end position="211"/>
    </location>
</feature>
<dbReference type="SUPFAM" id="SSF56176">
    <property type="entry name" value="FAD-binding/transporter-associated domain-like"/>
    <property type="match status" value="1"/>
</dbReference>
<dbReference type="EMBL" id="FSRC01000002">
    <property type="protein sequence ID" value="SIO02683.1"/>
    <property type="molecule type" value="Genomic_DNA"/>
</dbReference>
<dbReference type="GO" id="GO:0080049">
    <property type="term" value="F:L-gulono-1,4-lactone dehydrogenase activity"/>
    <property type="evidence" value="ECO:0007669"/>
    <property type="project" value="TreeGrafter"/>
</dbReference>
<dbReference type="InterPro" id="IPR006094">
    <property type="entry name" value="Oxid_FAD_bind_N"/>
</dbReference>
<reference evidence="6" key="1">
    <citation type="submission" date="2016-11" db="EMBL/GenBank/DDBJ databases">
        <authorList>
            <person name="Varghese N."/>
            <person name="Submissions S."/>
        </authorList>
    </citation>
    <scope>NUCLEOTIDE SEQUENCE [LARGE SCALE GENOMIC DNA]</scope>
    <source>
        <strain evidence="6">DSM 15292</strain>
    </source>
</reference>
<accession>A0A1N6G590</accession>
<dbReference type="OrthoDB" id="9800184at2"/>
<dbReference type="GO" id="GO:0016020">
    <property type="term" value="C:membrane"/>
    <property type="evidence" value="ECO:0007669"/>
    <property type="project" value="InterPro"/>
</dbReference>
<evidence type="ECO:0000256" key="2">
    <source>
        <dbReference type="ARBA" id="ARBA00023002"/>
    </source>
</evidence>
<dbReference type="STRING" id="226505.SAMN05444394_2979"/>
<evidence type="ECO:0000256" key="1">
    <source>
        <dbReference type="ARBA" id="ARBA00022827"/>
    </source>
</evidence>
<evidence type="ECO:0000313" key="6">
    <source>
        <dbReference type="Proteomes" id="UP000185221"/>
    </source>
</evidence>
<dbReference type="Gene3D" id="1.10.45.10">
    <property type="entry name" value="Vanillyl-alcohol Oxidase, Chain A, domain 4"/>
    <property type="match status" value="1"/>
</dbReference>
<sequence length="454" mass="50877">MKRKEFIKTSSVLFAGSLLSPYLACTPQNTTKEDLQEIIRKNWAGNYTYQAKNLYEPNSVEELQNLIKSLNKQKALGSRHCFNNIADSPENQISTRNLNQIVSLDEGNKTLTVEAGARYGDFSEELYQKGYALHNLASLPHITVAGACATATHGSGVNNGNLATSVVAVELIKPTGELVKINREHPDFPAVVVGLGAFGIISKVTLAIQDAFDVRQDVFQDLPLSSVENNFDEIMSSGYSVSLFTDWMDNKVSEVWVKRRMDNNPQELGDDFYGAKAATKNLHPIVELSAEACSEQMGVPGPWYDRLPHFKMGFTPSAGEELQSEYFIPREHAVAAIMAVEKLKEEINPHLMITEIRTIAADNFWMSPCYQQDSIAIHFTWKPKTKEVMETLPKIEEVLAPFGVKPHWGKLFTISPALLHVLYEKFPEFLALANSYDPDGKFRNSYLDLNIYKM</sequence>
<dbReference type="InterPro" id="IPR016171">
    <property type="entry name" value="Vanillyl_alc_oxidase_C-sub2"/>
</dbReference>
<proteinExistence type="predicted"/>
<dbReference type="PANTHER" id="PTHR43762:SF1">
    <property type="entry name" value="D-ARABINONO-1,4-LACTONE OXIDASE"/>
    <property type="match status" value="1"/>
</dbReference>
<organism evidence="5 6">
    <name type="scientific">Algoriphagus halophilus</name>
    <dbReference type="NCBI Taxonomy" id="226505"/>
    <lineage>
        <taxon>Bacteria</taxon>
        <taxon>Pseudomonadati</taxon>
        <taxon>Bacteroidota</taxon>
        <taxon>Cytophagia</taxon>
        <taxon>Cytophagales</taxon>
        <taxon>Cyclobacteriaceae</taxon>
        <taxon>Algoriphagus</taxon>
    </lineage>
</organism>
<keyword evidence="1" id="KW-0274">FAD</keyword>
<dbReference type="Pfam" id="PF01565">
    <property type="entry name" value="FAD_binding_4"/>
    <property type="match status" value="1"/>
</dbReference>
<dbReference type="PIRSF" id="PIRSF000136">
    <property type="entry name" value="LGO_GLO"/>
    <property type="match status" value="1"/>
</dbReference>
<feature type="signal peptide" evidence="3">
    <location>
        <begin position="1"/>
        <end position="24"/>
    </location>
</feature>
<dbReference type="PROSITE" id="PS51387">
    <property type="entry name" value="FAD_PCMH"/>
    <property type="match status" value="1"/>
</dbReference>
<name>A0A1N6G590_9BACT</name>
<dbReference type="InterPro" id="IPR007173">
    <property type="entry name" value="ALO_C"/>
</dbReference>
<dbReference type="Gene3D" id="3.30.70.2520">
    <property type="match status" value="1"/>
</dbReference>
<dbReference type="Proteomes" id="UP000185221">
    <property type="component" value="Unassembled WGS sequence"/>
</dbReference>
<gene>
    <name evidence="5" type="ORF">SAMN05444394_2979</name>
</gene>
<evidence type="ECO:0000259" key="4">
    <source>
        <dbReference type="PROSITE" id="PS51387"/>
    </source>
</evidence>
<dbReference type="Gene3D" id="3.30.70.2530">
    <property type="match status" value="1"/>
</dbReference>